<dbReference type="PANTHER" id="PTHR13288:SF8">
    <property type="entry name" value="SPLICING FACTOR 45"/>
    <property type="match status" value="1"/>
</dbReference>
<gene>
    <name evidence="10" type="ORF">M408DRAFT_274604</name>
</gene>
<dbReference type="HOGENOM" id="CLU_025002_0_0_1"/>
<feature type="region of interest" description="Disordered" evidence="7">
    <location>
        <begin position="121"/>
        <end position="352"/>
    </location>
</feature>
<evidence type="ECO:0008006" key="12">
    <source>
        <dbReference type="Google" id="ProtNLM"/>
    </source>
</evidence>
<feature type="domain" description="G-patch" evidence="9">
    <location>
        <begin position="430"/>
        <end position="478"/>
    </location>
</feature>
<feature type="compositionally biased region" description="Basic and acidic residues" evidence="7">
    <location>
        <begin position="251"/>
        <end position="270"/>
    </location>
</feature>
<evidence type="ECO:0000256" key="6">
    <source>
        <dbReference type="PROSITE-ProRule" id="PRU00176"/>
    </source>
</evidence>
<dbReference type="PANTHER" id="PTHR13288">
    <property type="entry name" value="SPLICING FACTOR 45 SPF45"/>
    <property type="match status" value="1"/>
</dbReference>
<feature type="compositionally biased region" description="Pro residues" evidence="7">
    <location>
        <begin position="24"/>
        <end position="37"/>
    </location>
</feature>
<dbReference type="PROSITE" id="PS50174">
    <property type="entry name" value="G_PATCH"/>
    <property type="match status" value="1"/>
</dbReference>
<dbReference type="EMBL" id="KN824283">
    <property type="protein sequence ID" value="KIM31045.1"/>
    <property type="molecule type" value="Genomic_DNA"/>
</dbReference>
<keyword evidence="2" id="KW-0507">mRNA processing</keyword>
<comment type="subcellular location">
    <subcellularLocation>
        <location evidence="1">Nucleus</location>
    </subcellularLocation>
</comment>
<feature type="compositionally biased region" description="Basic and acidic residues" evidence="7">
    <location>
        <begin position="192"/>
        <end position="229"/>
    </location>
</feature>
<dbReference type="SMART" id="SM00361">
    <property type="entry name" value="RRM_1"/>
    <property type="match status" value="1"/>
</dbReference>
<dbReference type="FunFam" id="3.30.70.330:FF:000382">
    <property type="entry name" value="G-patch domain-containing protein"/>
    <property type="match status" value="1"/>
</dbReference>
<dbReference type="OrthoDB" id="5411533at2759"/>
<dbReference type="Proteomes" id="UP000054097">
    <property type="component" value="Unassembled WGS sequence"/>
</dbReference>
<feature type="compositionally biased region" description="Pro residues" evidence="7">
    <location>
        <begin position="406"/>
        <end position="417"/>
    </location>
</feature>
<dbReference type="Pfam" id="PF01585">
    <property type="entry name" value="G-patch"/>
    <property type="match status" value="1"/>
</dbReference>
<keyword evidence="11" id="KW-1185">Reference proteome</keyword>
<protein>
    <recommendedName>
        <fullName evidence="12">G-patch domain-containing protein</fullName>
    </recommendedName>
</protein>
<feature type="region of interest" description="Disordered" evidence="7">
    <location>
        <begin position="360"/>
        <end position="379"/>
    </location>
</feature>
<name>A0A0C3B2K1_SERVB</name>
<dbReference type="InterPro" id="IPR035979">
    <property type="entry name" value="RBD_domain_sf"/>
</dbReference>
<feature type="region of interest" description="Disordered" evidence="7">
    <location>
        <begin position="403"/>
        <end position="429"/>
    </location>
</feature>
<feature type="region of interest" description="Disordered" evidence="7">
    <location>
        <begin position="16"/>
        <end position="37"/>
    </location>
</feature>
<evidence type="ECO:0000313" key="11">
    <source>
        <dbReference type="Proteomes" id="UP000054097"/>
    </source>
</evidence>
<dbReference type="AlphaFoldDB" id="A0A0C3B2K1"/>
<evidence type="ECO:0000259" key="8">
    <source>
        <dbReference type="PROSITE" id="PS50102"/>
    </source>
</evidence>
<evidence type="ECO:0000256" key="3">
    <source>
        <dbReference type="ARBA" id="ARBA00022884"/>
    </source>
</evidence>
<dbReference type="STRING" id="933852.A0A0C3B2K1"/>
<sequence length="629" mass="67716">MAQRAGGLYGGIHFSTATALPNEQPQPSPVAPTPTAPPEVVIEARPVLATPVPGAAASVPVSAQAAPASSEVPKSSTAQWSAALAFAPVRRAPNKPKQTTSRLPPGVIVASLQAAALPTTAQTVQSQAQPLTEQEPASGWAKKVQAPSMVIDGDVNGFRAVKPGEGKRRKKNKNINANQLVWDPMEPYDPFHPNDYHEYKAWKKRSREEKRREEIRRIEDLKRRRDSSHSEYTSESDSDDGRRGRKTARYHSPERDDDAPRGLGMRRPEPEDSSMQGSSPVMAPQAPSLPQPETGEEAYLRRLAMSQRPPPSANPPMFTPQANPVAQQMAPSFTPPTQDSVPPPPPRFTPAVPLFQQEDAGFESNPPFQSPENTMQAPPVSLTQAEIDERRKNAAAIAARLAALSKPPPAPAAPPPTEGAADGEPVRRDPAKFAERMMAKYGHVAGQGLGARGDGIVEPIMLERAAPASSTSTGKAGKKKGDANAIGEDGKPKKPMAGGMGVGGARMGRIVNAQAEEKNRADLLKFGESSRIVLLRNMVAPEDVDDDLQGEIGEECSKHGTVERVFVHMPYIPPVDPLDTVRIFVQFSGPAGAWKAVRDLDGRFFGGKTVRARYFDEGNFARGLYDVPV</sequence>
<keyword evidence="4" id="KW-0508">mRNA splicing</keyword>
<dbReference type="SMART" id="SM00443">
    <property type="entry name" value="G_patch"/>
    <property type="match status" value="1"/>
</dbReference>
<evidence type="ECO:0000256" key="7">
    <source>
        <dbReference type="SAM" id="MobiDB-lite"/>
    </source>
</evidence>
<dbReference type="InterPro" id="IPR003954">
    <property type="entry name" value="RRM_euk-type"/>
</dbReference>
<dbReference type="GO" id="GO:0071011">
    <property type="term" value="C:precatalytic spliceosome"/>
    <property type="evidence" value="ECO:0007669"/>
    <property type="project" value="TreeGrafter"/>
</dbReference>
<keyword evidence="5" id="KW-0539">Nucleus</keyword>
<organism evidence="10 11">
    <name type="scientific">Serendipita vermifera MAFF 305830</name>
    <dbReference type="NCBI Taxonomy" id="933852"/>
    <lineage>
        <taxon>Eukaryota</taxon>
        <taxon>Fungi</taxon>
        <taxon>Dikarya</taxon>
        <taxon>Basidiomycota</taxon>
        <taxon>Agaricomycotina</taxon>
        <taxon>Agaricomycetes</taxon>
        <taxon>Sebacinales</taxon>
        <taxon>Serendipitaceae</taxon>
        <taxon>Serendipita</taxon>
    </lineage>
</organism>
<dbReference type="PROSITE" id="PS50102">
    <property type="entry name" value="RRM"/>
    <property type="match status" value="1"/>
</dbReference>
<dbReference type="GO" id="GO:0045292">
    <property type="term" value="P:mRNA cis splicing, via spliceosome"/>
    <property type="evidence" value="ECO:0007669"/>
    <property type="project" value="InterPro"/>
</dbReference>
<dbReference type="Gene3D" id="3.30.70.330">
    <property type="match status" value="1"/>
</dbReference>
<reference evidence="11" key="2">
    <citation type="submission" date="2015-01" db="EMBL/GenBank/DDBJ databases">
        <title>Evolutionary Origins and Diversification of the Mycorrhizal Mutualists.</title>
        <authorList>
            <consortium name="DOE Joint Genome Institute"/>
            <consortium name="Mycorrhizal Genomics Consortium"/>
            <person name="Kohler A."/>
            <person name="Kuo A."/>
            <person name="Nagy L.G."/>
            <person name="Floudas D."/>
            <person name="Copeland A."/>
            <person name="Barry K.W."/>
            <person name="Cichocki N."/>
            <person name="Veneault-Fourrey C."/>
            <person name="LaButti K."/>
            <person name="Lindquist E.A."/>
            <person name="Lipzen A."/>
            <person name="Lundell T."/>
            <person name="Morin E."/>
            <person name="Murat C."/>
            <person name="Riley R."/>
            <person name="Ohm R."/>
            <person name="Sun H."/>
            <person name="Tunlid A."/>
            <person name="Henrissat B."/>
            <person name="Grigoriev I.V."/>
            <person name="Hibbett D.S."/>
            <person name="Martin F."/>
        </authorList>
    </citation>
    <scope>NUCLEOTIDE SEQUENCE [LARGE SCALE GENOMIC DNA]</scope>
    <source>
        <strain evidence="11">MAFF 305830</strain>
    </source>
</reference>
<feature type="compositionally biased region" description="Polar residues" evidence="7">
    <location>
        <begin position="366"/>
        <end position="379"/>
    </location>
</feature>
<evidence type="ECO:0000313" key="10">
    <source>
        <dbReference type="EMBL" id="KIM31045.1"/>
    </source>
</evidence>
<dbReference type="InterPro" id="IPR000467">
    <property type="entry name" value="G_patch_dom"/>
</dbReference>
<feature type="compositionally biased region" description="Pro residues" evidence="7">
    <location>
        <begin position="308"/>
        <end position="318"/>
    </location>
</feature>
<dbReference type="InterPro" id="IPR000504">
    <property type="entry name" value="RRM_dom"/>
</dbReference>
<feature type="compositionally biased region" description="Polar residues" evidence="7">
    <location>
        <begin position="320"/>
        <end position="331"/>
    </location>
</feature>
<reference evidence="10 11" key="1">
    <citation type="submission" date="2014-04" db="EMBL/GenBank/DDBJ databases">
        <authorList>
            <consortium name="DOE Joint Genome Institute"/>
            <person name="Kuo A."/>
            <person name="Zuccaro A."/>
            <person name="Kohler A."/>
            <person name="Nagy L.G."/>
            <person name="Floudas D."/>
            <person name="Copeland A."/>
            <person name="Barry K.W."/>
            <person name="Cichocki N."/>
            <person name="Veneault-Fourrey C."/>
            <person name="LaButti K."/>
            <person name="Lindquist E.A."/>
            <person name="Lipzen A."/>
            <person name="Lundell T."/>
            <person name="Morin E."/>
            <person name="Murat C."/>
            <person name="Sun H."/>
            <person name="Tunlid A."/>
            <person name="Henrissat B."/>
            <person name="Grigoriev I.V."/>
            <person name="Hibbett D.S."/>
            <person name="Martin F."/>
            <person name="Nordberg H.P."/>
            <person name="Cantor M.N."/>
            <person name="Hua S.X."/>
        </authorList>
    </citation>
    <scope>NUCLEOTIDE SEQUENCE [LARGE SCALE GENOMIC DNA]</scope>
    <source>
        <strain evidence="10 11">MAFF 305830</strain>
    </source>
</reference>
<dbReference type="InterPro" id="IPR040052">
    <property type="entry name" value="RBM17"/>
</dbReference>
<dbReference type="CDD" id="cd12374">
    <property type="entry name" value="RRM_UHM_SPF45_PUF60"/>
    <property type="match status" value="1"/>
</dbReference>
<feature type="domain" description="RRM" evidence="8">
    <location>
        <begin position="531"/>
        <end position="617"/>
    </location>
</feature>
<evidence type="ECO:0000256" key="2">
    <source>
        <dbReference type="ARBA" id="ARBA00022664"/>
    </source>
</evidence>
<evidence type="ECO:0000256" key="5">
    <source>
        <dbReference type="ARBA" id="ARBA00023242"/>
    </source>
</evidence>
<proteinExistence type="predicted"/>
<accession>A0A0C3B2K1</accession>
<evidence type="ECO:0000256" key="4">
    <source>
        <dbReference type="ARBA" id="ARBA00023187"/>
    </source>
</evidence>
<feature type="region of interest" description="Disordered" evidence="7">
    <location>
        <begin position="466"/>
        <end position="499"/>
    </location>
</feature>
<evidence type="ECO:0000259" key="9">
    <source>
        <dbReference type="PROSITE" id="PS50174"/>
    </source>
</evidence>
<dbReference type="GO" id="GO:0003723">
    <property type="term" value="F:RNA binding"/>
    <property type="evidence" value="ECO:0007669"/>
    <property type="project" value="UniProtKB-UniRule"/>
</dbReference>
<dbReference type="SUPFAM" id="SSF54928">
    <property type="entry name" value="RNA-binding domain, RBD"/>
    <property type="match status" value="1"/>
</dbReference>
<keyword evidence="3 6" id="KW-0694">RNA-binding</keyword>
<evidence type="ECO:0000256" key="1">
    <source>
        <dbReference type="ARBA" id="ARBA00004123"/>
    </source>
</evidence>
<dbReference type="InterPro" id="IPR012677">
    <property type="entry name" value="Nucleotide-bd_a/b_plait_sf"/>
</dbReference>